<protein>
    <submittedName>
        <fullName evidence="1">BZ3500_MvSof-1268-A1-R1_Chr11-2g03371 protein</fullName>
    </submittedName>
</protein>
<accession>A0A2X0L8N4</accession>
<name>A0A2X0L8N4_9BASI</name>
<reference evidence="2" key="1">
    <citation type="submission" date="2016-10" db="EMBL/GenBank/DDBJ databases">
        <authorList>
            <person name="Jeantristanb JTB J.-T."/>
            <person name="Ricardo R."/>
        </authorList>
    </citation>
    <scope>NUCLEOTIDE SEQUENCE [LARGE SCALE GENOMIC DNA]</scope>
</reference>
<keyword evidence="2" id="KW-1185">Reference proteome</keyword>
<dbReference type="AlphaFoldDB" id="A0A2X0L8N4"/>
<dbReference type="EMBL" id="FMWP01000061">
    <property type="protein sequence ID" value="SCZ95231.1"/>
    <property type="molecule type" value="Genomic_DNA"/>
</dbReference>
<dbReference type="Proteomes" id="UP000249723">
    <property type="component" value="Unassembled WGS sequence"/>
</dbReference>
<sequence>MESRLEFIASVDEIFTRQKHCSRNILLNSSLPSIPEGMMWGGNYDAERFAGASTNRTAAILSGSDQPRASSSCQGCLLPGQCAERLSHHPLHAAITRVTPTSLLTAFGSRRRRQVSGTYLGRLILHRSPAIGPTSAAHESEGRN</sequence>
<gene>
    <name evidence="1" type="ORF">BZ3500_MVSOF-1268-A1-R1_CHR11-2G03371</name>
</gene>
<proteinExistence type="predicted"/>
<organism evidence="1 2">
    <name type="scientific">Microbotryum saponariae</name>
    <dbReference type="NCBI Taxonomy" id="289078"/>
    <lineage>
        <taxon>Eukaryota</taxon>
        <taxon>Fungi</taxon>
        <taxon>Dikarya</taxon>
        <taxon>Basidiomycota</taxon>
        <taxon>Pucciniomycotina</taxon>
        <taxon>Microbotryomycetes</taxon>
        <taxon>Microbotryales</taxon>
        <taxon>Microbotryaceae</taxon>
        <taxon>Microbotryum</taxon>
    </lineage>
</organism>
<evidence type="ECO:0000313" key="2">
    <source>
        <dbReference type="Proteomes" id="UP000249723"/>
    </source>
</evidence>
<evidence type="ECO:0000313" key="1">
    <source>
        <dbReference type="EMBL" id="SCZ95231.1"/>
    </source>
</evidence>